<dbReference type="GO" id="GO:0015920">
    <property type="term" value="P:lipopolysaccharide transport"/>
    <property type="evidence" value="ECO:0007669"/>
    <property type="project" value="TreeGrafter"/>
</dbReference>
<keyword evidence="4 6" id="KW-1133">Transmembrane helix</keyword>
<evidence type="ECO:0000313" key="7">
    <source>
        <dbReference type="EMBL" id="QEX16294.1"/>
    </source>
</evidence>
<feature type="transmembrane region" description="Helical" evidence="6">
    <location>
        <begin position="12"/>
        <end position="32"/>
    </location>
</feature>
<feature type="transmembrane region" description="Helical" evidence="6">
    <location>
        <begin position="44"/>
        <end position="62"/>
    </location>
</feature>
<comment type="subcellular location">
    <subcellularLocation>
        <location evidence="1">Cell membrane</location>
        <topology evidence="1">Multi-pass membrane protein</topology>
    </subcellularLocation>
</comment>
<dbReference type="GO" id="GO:0055085">
    <property type="term" value="P:transmembrane transport"/>
    <property type="evidence" value="ECO:0007669"/>
    <property type="project" value="InterPro"/>
</dbReference>
<keyword evidence="8" id="KW-1185">Reference proteome</keyword>
<dbReference type="PANTHER" id="PTHR33529">
    <property type="entry name" value="SLR0882 PROTEIN-RELATED"/>
    <property type="match status" value="1"/>
</dbReference>
<keyword evidence="5 6" id="KW-0472">Membrane</keyword>
<dbReference type="RefSeq" id="WP_151176667.1">
    <property type="nucleotide sequence ID" value="NZ_CP042906.1"/>
</dbReference>
<organism evidence="7 8">
    <name type="scientific">Hypericibacter terrae</name>
    <dbReference type="NCBI Taxonomy" id="2602015"/>
    <lineage>
        <taxon>Bacteria</taxon>
        <taxon>Pseudomonadati</taxon>
        <taxon>Pseudomonadota</taxon>
        <taxon>Alphaproteobacteria</taxon>
        <taxon>Rhodospirillales</taxon>
        <taxon>Dongiaceae</taxon>
        <taxon>Hypericibacter</taxon>
    </lineage>
</organism>
<dbReference type="NCBIfam" id="TIGR04408">
    <property type="entry name" value="LptG_lptG"/>
    <property type="match status" value="1"/>
</dbReference>
<reference evidence="7 8" key="1">
    <citation type="submission" date="2019-08" db="EMBL/GenBank/DDBJ databases">
        <title>Hyperibacter terrae gen. nov., sp. nov. and Hyperibacter viscosus sp. nov., two new members in the family Rhodospirillaceae isolated from the rhizosphere of Hypericum perforatum.</title>
        <authorList>
            <person name="Noviana Z."/>
        </authorList>
    </citation>
    <scope>NUCLEOTIDE SEQUENCE [LARGE SCALE GENOMIC DNA]</scope>
    <source>
        <strain evidence="7 8">R5913</strain>
    </source>
</reference>
<evidence type="ECO:0000256" key="4">
    <source>
        <dbReference type="ARBA" id="ARBA00022989"/>
    </source>
</evidence>
<dbReference type="GO" id="GO:0043190">
    <property type="term" value="C:ATP-binding cassette (ABC) transporter complex"/>
    <property type="evidence" value="ECO:0007669"/>
    <property type="project" value="InterPro"/>
</dbReference>
<keyword evidence="2" id="KW-1003">Cell membrane</keyword>
<dbReference type="InterPro" id="IPR005495">
    <property type="entry name" value="LptG/LptF_permease"/>
</dbReference>
<evidence type="ECO:0000256" key="1">
    <source>
        <dbReference type="ARBA" id="ARBA00004651"/>
    </source>
</evidence>
<dbReference type="Pfam" id="PF03739">
    <property type="entry name" value="LptF_LptG"/>
    <property type="match status" value="1"/>
</dbReference>
<dbReference type="OrthoDB" id="9798468at2"/>
<dbReference type="EMBL" id="CP042906">
    <property type="protein sequence ID" value="QEX16294.1"/>
    <property type="molecule type" value="Genomic_DNA"/>
</dbReference>
<dbReference type="Proteomes" id="UP000326202">
    <property type="component" value="Chromosome"/>
</dbReference>
<evidence type="ECO:0000256" key="2">
    <source>
        <dbReference type="ARBA" id="ARBA00022475"/>
    </source>
</evidence>
<evidence type="ECO:0000256" key="5">
    <source>
        <dbReference type="ARBA" id="ARBA00023136"/>
    </source>
</evidence>
<feature type="transmembrane region" description="Helical" evidence="6">
    <location>
        <begin position="69"/>
        <end position="85"/>
    </location>
</feature>
<dbReference type="KEGG" id="htq:FRZ44_15870"/>
<sequence length="366" mass="39762">MRLLPPTLSLYLLRHFLLWCVAVAFAVCGIIFAADMIQFLTEDAAGTDVGAFSLMGLALLRLPQTFQQVLPFVILIAGLGTYHQLTRTSELVVARAAGVSVWQFIAPALLAALAIGILRITVLDPIATTMQAKFDDLHDIWFGDGNGNLVASAGSGVWLREQNIDGTAIVHATHVSLANRALGGVILLLFDPDDHFNERVDAKVGKIENGLWQLSGVERVIAGHAVERMDQLTVPTRISYGQILDRFARTNAISFWALPRYISLLESTGFSARPHRLLWNRMLAMPVLYMALLVIAASFALRFHRKGDAALLAGAGAFTGFLLYFLSDLVYALGINSSIPLQLAAWAPAGVTALLGITMLLHFEDG</sequence>
<dbReference type="InterPro" id="IPR030923">
    <property type="entry name" value="LptG"/>
</dbReference>
<feature type="transmembrane region" description="Helical" evidence="6">
    <location>
        <begin position="343"/>
        <end position="363"/>
    </location>
</feature>
<dbReference type="PANTHER" id="PTHR33529:SF2">
    <property type="entry name" value="LIPOPOLYSACCHARIDE EXPORT SYSTEM PERMEASE PROTEIN LPTG"/>
    <property type="match status" value="1"/>
</dbReference>
<evidence type="ECO:0000256" key="3">
    <source>
        <dbReference type="ARBA" id="ARBA00022692"/>
    </source>
</evidence>
<evidence type="ECO:0000313" key="8">
    <source>
        <dbReference type="Proteomes" id="UP000326202"/>
    </source>
</evidence>
<feature type="transmembrane region" description="Helical" evidence="6">
    <location>
        <begin position="283"/>
        <end position="303"/>
    </location>
</feature>
<gene>
    <name evidence="7" type="ORF">FRZ44_15870</name>
</gene>
<feature type="transmembrane region" description="Helical" evidence="6">
    <location>
        <begin position="309"/>
        <end position="331"/>
    </location>
</feature>
<name>A0A5J6MFL3_9PROT</name>
<proteinExistence type="predicted"/>
<protein>
    <submittedName>
        <fullName evidence="7">LPS export ABC transporter permease LptG</fullName>
    </submittedName>
</protein>
<feature type="transmembrane region" description="Helical" evidence="6">
    <location>
        <begin position="105"/>
        <end position="123"/>
    </location>
</feature>
<accession>A0A5J6MFL3</accession>
<keyword evidence="3 6" id="KW-0812">Transmembrane</keyword>
<dbReference type="AlphaFoldDB" id="A0A5J6MFL3"/>
<evidence type="ECO:0000256" key="6">
    <source>
        <dbReference type="SAM" id="Phobius"/>
    </source>
</evidence>